<evidence type="ECO:0000256" key="1">
    <source>
        <dbReference type="SAM" id="MobiDB-lite"/>
    </source>
</evidence>
<gene>
    <name evidence="2" type="ORF">EVG20_g10886</name>
</gene>
<keyword evidence="3" id="KW-1185">Reference proteome</keyword>
<dbReference type="EMBL" id="SEOQ01001461">
    <property type="protein sequence ID" value="TFY51675.1"/>
    <property type="molecule type" value="Genomic_DNA"/>
</dbReference>
<feature type="region of interest" description="Disordered" evidence="1">
    <location>
        <begin position="92"/>
        <end position="117"/>
    </location>
</feature>
<comment type="caution">
    <text evidence="2">The sequence shown here is derived from an EMBL/GenBank/DDBJ whole genome shotgun (WGS) entry which is preliminary data.</text>
</comment>
<organism evidence="2 3">
    <name type="scientific">Dentipellis fragilis</name>
    <dbReference type="NCBI Taxonomy" id="205917"/>
    <lineage>
        <taxon>Eukaryota</taxon>
        <taxon>Fungi</taxon>
        <taxon>Dikarya</taxon>
        <taxon>Basidiomycota</taxon>
        <taxon>Agaricomycotina</taxon>
        <taxon>Agaricomycetes</taxon>
        <taxon>Russulales</taxon>
        <taxon>Hericiaceae</taxon>
        <taxon>Dentipellis</taxon>
    </lineage>
</organism>
<evidence type="ECO:0000313" key="3">
    <source>
        <dbReference type="Proteomes" id="UP000298327"/>
    </source>
</evidence>
<reference evidence="2 3" key="1">
    <citation type="submission" date="2019-02" db="EMBL/GenBank/DDBJ databases">
        <title>Genome sequencing of the rare red list fungi Dentipellis fragilis.</title>
        <authorList>
            <person name="Buettner E."/>
            <person name="Kellner H."/>
        </authorList>
    </citation>
    <scope>NUCLEOTIDE SEQUENCE [LARGE SCALE GENOMIC DNA]</scope>
    <source>
        <strain evidence="2 3">DSM 105465</strain>
    </source>
</reference>
<protein>
    <submittedName>
        <fullName evidence="2">Uncharacterized protein</fullName>
    </submittedName>
</protein>
<name>A0A4Y9XNJ3_9AGAM</name>
<evidence type="ECO:0000313" key="2">
    <source>
        <dbReference type="EMBL" id="TFY51675.1"/>
    </source>
</evidence>
<sequence length="178" mass="19377">MPVLKRAPGVNAIALAEHHAACSRWRSATLWPSVRHSASVEEAGDPIAEDATSLLGMEGCDEPGPQIPHDELADGGISRTRTPHLSRYRVPNEHQHRTQGHRVRDAPVSHRNLDLPASPSPALRRALLVTSCTVAGALHDALHEGCSQRRVSRTRPFLVRDADEKGLWLPARASTIKG</sequence>
<proteinExistence type="predicted"/>
<dbReference type="AlphaFoldDB" id="A0A4Y9XNJ3"/>
<dbReference type="Proteomes" id="UP000298327">
    <property type="component" value="Unassembled WGS sequence"/>
</dbReference>
<feature type="compositionally biased region" description="Basic and acidic residues" evidence="1">
    <location>
        <begin position="92"/>
        <end position="113"/>
    </location>
</feature>
<accession>A0A4Y9XNJ3</accession>